<evidence type="ECO:0000313" key="3">
    <source>
        <dbReference type="Proteomes" id="UP001183610"/>
    </source>
</evidence>
<organism evidence="2 3">
    <name type="scientific">Streptomyces evansiae</name>
    <dbReference type="NCBI Taxonomy" id="3075535"/>
    <lineage>
        <taxon>Bacteria</taxon>
        <taxon>Bacillati</taxon>
        <taxon>Actinomycetota</taxon>
        <taxon>Actinomycetes</taxon>
        <taxon>Kitasatosporales</taxon>
        <taxon>Streptomycetaceae</taxon>
        <taxon>Streptomyces</taxon>
    </lineage>
</organism>
<feature type="coiled-coil region" evidence="1">
    <location>
        <begin position="29"/>
        <end position="76"/>
    </location>
</feature>
<gene>
    <name evidence="2" type="ORF">RM698_18585</name>
</gene>
<keyword evidence="1" id="KW-0175">Coiled coil</keyword>
<protein>
    <submittedName>
        <fullName evidence="2">Uncharacterized protein</fullName>
    </submittedName>
</protein>
<evidence type="ECO:0000256" key="1">
    <source>
        <dbReference type="SAM" id="Coils"/>
    </source>
</evidence>
<dbReference type="RefSeq" id="WP_009062516.1">
    <property type="nucleotide sequence ID" value="NZ_JAVRET010000042.1"/>
</dbReference>
<evidence type="ECO:0000313" key="2">
    <source>
        <dbReference type="EMBL" id="MDT0411048.1"/>
    </source>
</evidence>
<proteinExistence type="predicted"/>
<reference evidence="3" key="1">
    <citation type="submission" date="2023-07" db="EMBL/GenBank/DDBJ databases">
        <title>30 novel species of actinomycetes from the DSMZ collection.</title>
        <authorList>
            <person name="Nouioui I."/>
        </authorList>
    </citation>
    <scope>NUCLEOTIDE SEQUENCE [LARGE SCALE GENOMIC DNA]</scope>
    <source>
        <strain evidence="3">DSM 41979</strain>
    </source>
</reference>
<keyword evidence="3" id="KW-1185">Reference proteome</keyword>
<dbReference type="EMBL" id="JAVRET010000042">
    <property type="protein sequence ID" value="MDT0411048.1"/>
    <property type="molecule type" value="Genomic_DNA"/>
</dbReference>
<dbReference type="Proteomes" id="UP001183610">
    <property type="component" value="Unassembled WGS sequence"/>
</dbReference>
<comment type="caution">
    <text evidence="2">The sequence shown here is derived from an EMBL/GenBank/DDBJ whole genome shotgun (WGS) entry which is preliminary data.</text>
</comment>
<accession>A0ABU2R3Z4</accession>
<sequence length="164" mass="19054">MNNDIQKAAERVAKLRAQADKLSAPLDDALAQLEKAERAEEDRRAHRAENYDTRVAATYKDRLQEMTESAHAARERFFEALSGEPWFAAYVEYRSARHKREYILSEARAAQRNLGQVCTVPDQRWTDNRFADDLLEHLEKKAYESADKFGEEMRTARRDFISAE</sequence>
<name>A0ABU2R3Z4_9ACTN</name>